<keyword evidence="1" id="KW-0175">Coiled coil</keyword>
<evidence type="ECO:0000256" key="1">
    <source>
        <dbReference type="SAM" id="Coils"/>
    </source>
</evidence>
<sequence>MISCLLNLCLAKGKKMKNAKLVNTPDESRTPVNEMSFGDGSLVLPEVNHRNSLDREIKKHIQQIEDHDRCIHYLMGHNQKMEEKVKRYEIRMADVKEETEVIQITNVGIREKFEKLDSENKEAHSLHKNIRKLLEEELMLKNEIEKLERIRRILAVKSDDIDGFMTELFPDEAYGTGLDDIKTLRSQTCISECKDIQRANKNRIVIQAFTEKKGRCLKLRKFFARVFRRRN</sequence>
<dbReference type="EMBL" id="JAZGQO010000004">
    <property type="protein sequence ID" value="KAK6187907.1"/>
    <property type="molecule type" value="Genomic_DNA"/>
</dbReference>
<reference evidence="2 3" key="1">
    <citation type="submission" date="2024-01" db="EMBL/GenBank/DDBJ databases">
        <title>The genome of the rayed Mediterranean limpet Patella caerulea (Linnaeus, 1758).</title>
        <authorList>
            <person name="Anh-Thu Weber A."/>
            <person name="Halstead-Nussloch G."/>
        </authorList>
    </citation>
    <scope>NUCLEOTIDE SEQUENCE [LARGE SCALE GENOMIC DNA]</scope>
    <source>
        <strain evidence="2">AATW-2023a</strain>
        <tissue evidence="2">Whole specimen</tissue>
    </source>
</reference>
<gene>
    <name evidence="2" type="ORF">SNE40_005829</name>
</gene>
<keyword evidence="3" id="KW-1185">Reference proteome</keyword>
<evidence type="ECO:0000313" key="3">
    <source>
        <dbReference type="Proteomes" id="UP001347796"/>
    </source>
</evidence>
<dbReference type="AlphaFoldDB" id="A0AAN8JXR0"/>
<comment type="caution">
    <text evidence="2">The sequence shown here is derived from an EMBL/GenBank/DDBJ whole genome shotgun (WGS) entry which is preliminary data.</text>
</comment>
<proteinExistence type="predicted"/>
<feature type="coiled-coil region" evidence="1">
    <location>
        <begin position="78"/>
        <end position="150"/>
    </location>
</feature>
<protein>
    <submittedName>
        <fullName evidence="2">Uncharacterized protein</fullName>
    </submittedName>
</protein>
<evidence type="ECO:0000313" key="2">
    <source>
        <dbReference type="EMBL" id="KAK6187907.1"/>
    </source>
</evidence>
<name>A0AAN8JXR0_PATCE</name>
<dbReference type="Proteomes" id="UP001347796">
    <property type="component" value="Unassembled WGS sequence"/>
</dbReference>
<accession>A0AAN8JXR0</accession>
<organism evidence="2 3">
    <name type="scientific">Patella caerulea</name>
    <name type="common">Rayed Mediterranean limpet</name>
    <dbReference type="NCBI Taxonomy" id="87958"/>
    <lineage>
        <taxon>Eukaryota</taxon>
        <taxon>Metazoa</taxon>
        <taxon>Spiralia</taxon>
        <taxon>Lophotrochozoa</taxon>
        <taxon>Mollusca</taxon>
        <taxon>Gastropoda</taxon>
        <taxon>Patellogastropoda</taxon>
        <taxon>Patelloidea</taxon>
        <taxon>Patellidae</taxon>
        <taxon>Patella</taxon>
    </lineage>
</organism>